<name>A0A2W5N2Q5_9BACT</name>
<protein>
    <submittedName>
        <fullName evidence="3">Glycosyl transferase</fullName>
    </submittedName>
</protein>
<evidence type="ECO:0000259" key="2">
    <source>
        <dbReference type="Pfam" id="PF13439"/>
    </source>
</evidence>
<dbReference type="CDD" id="cd03819">
    <property type="entry name" value="GT4_WavL-like"/>
    <property type="match status" value="1"/>
</dbReference>
<dbReference type="Pfam" id="PF00534">
    <property type="entry name" value="Glycos_transf_1"/>
    <property type="match status" value="1"/>
</dbReference>
<proteinExistence type="predicted"/>
<evidence type="ECO:0000313" key="4">
    <source>
        <dbReference type="Proteomes" id="UP000249417"/>
    </source>
</evidence>
<evidence type="ECO:0000259" key="1">
    <source>
        <dbReference type="Pfam" id="PF00534"/>
    </source>
</evidence>
<gene>
    <name evidence="3" type="ORF">DI551_03060</name>
</gene>
<evidence type="ECO:0000313" key="3">
    <source>
        <dbReference type="EMBL" id="PZQ47676.1"/>
    </source>
</evidence>
<reference evidence="3 4" key="1">
    <citation type="submission" date="2017-08" db="EMBL/GenBank/DDBJ databases">
        <title>Infants hospitalized years apart are colonized by the same room-sourced microbial strains.</title>
        <authorList>
            <person name="Brooks B."/>
            <person name="Olm M.R."/>
            <person name="Firek B.A."/>
            <person name="Baker R."/>
            <person name="Thomas B.C."/>
            <person name="Morowitz M.J."/>
            <person name="Banfield J.F."/>
        </authorList>
    </citation>
    <scope>NUCLEOTIDE SEQUENCE [LARGE SCALE GENOMIC DNA]</scope>
    <source>
        <strain evidence="3">S2_005_002_R2_29</strain>
    </source>
</reference>
<dbReference type="Proteomes" id="UP000249417">
    <property type="component" value="Unassembled WGS sequence"/>
</dbReference>
<dbReference type="SUPFAM" id="SSF53756">
    <property type="entry name" value="UDP-Glycosyltransferase/glycogen phosphorylase"/>
    <property type="match status" value="1"/>
</dbReference>
<dbReference type="EMBL" id="QFQB01000011">
    <property type="protein sequence ID" value="PZQ47676.1"/>
    <property type="molecule type" value="Genomic_DNA"/>
</dbReference>
<feature type="domain" description="Glycosyl transferase family 1" evidence="1">
    <location>
        <begin position="203"/>
        <end position="360"/>
    </location>
</feature>
<dbReference type="PANTHER" id="PTHR12526">
    <property type="entry name" value="GLYCOSYLTRANSFERASE"/>
    <property type="match status" value="1"/>
</dbReference>
<comment type="caution">
    <text evidence="3">The sequence shown here is derived from an EMBL/GenBank/DDBJ whole genome shotgun (WGS) entry which is preliminary data.</text>
</comment>
<feature type="domain" description="Glycosyltransferase subfamily 4-like N-terminal" evidence="2">
    <location>
        <begin position="32"/>
        <end position="186"/>
    </location>
</feature>
<dbReference type="Gene3D" id="3.40.50.2000">
    <property type="entry name" value="Glycogen Phosphorylase B"/>
    <property type="match status" value="2"/>
</dbReference>
<sequence>MHTKADAKGLGNAASTRKPPVVMQIIPALGAGGAEQGCIDVAAELVKSGAKSIVVSHGGHRIPEILRGGSTHINLPVHSKNPFVLWRNVGRLRKLIREHDVDIVHARSRAPAWSAWKAVENTKARFMTTCHAPFNISGSAKKFYNSSIARGERVIAISNYVREYLLKNYEIEDRNIRVIHRGVAVEKFHPGAVAPTHLIKLSNEWRLPDGCTIVMMPGRLTRWKGHLVLIDAMAKLKRDDVFCVMIGDDQGRSEYRAEVEAAIKEKGLEGRARIVGHCSDMPAAYMLANVVVSASTDPEGFGRIPIEAQAMGRPIVATNHGGAMETIIAGETGWLVEPGNADALAAAIEEALTLDPERRSIMATHAMMHIADNFTRSRMVDETMDVYAELLREKFTGVRVDPPQLAPPVIIVEEEPLKAAAE</sequence>
<organism evidence="3 4">
    <name type="scientific">Micavibrio aeruginosavorus</name>
    <dbReference type="NCBI Taxonomy" id="349221"/>
    <lineage>
        <taxon>Bacteria</taxon>
        <taxon>Pseudomonadati</taxon>
        <taxon>Bdellovibrionota</taxon>
        <taxon>Bdellovibrionia</taxon>
        <taxon>Bdellovibrionales</taxon>
        <taxon>Pseudobdellovibrionaceae</taxon>
        <taxon>Micavibrio</taxon>
    </lineage>
</organism>
<dbReference type="InterPro" id="IPR001296">
    <property type="entry name" value="Glyco_trans_1"/>
</dbReference>
<dbReference type="Pfam" id="PF13439">
    <property type="entry name" value="Glyco_transf_4"/>
    <property type="match status" value="1"/>
</dbReference>
<dbReference type="AlphaFoldDB" id="A0A2W5N2Q5"/>
<dbReference type="InterPro" id="IPR028098">
    <property type="entry name" value="Glyco_trans_4-like_N"/>
</dbReference>
<keyword evidence="3" id="KW-0808">Transferase</keyword>
<accession>A0A2W5N2Q5</accession>
<dbReference type="GO" id="GO:0016757">
    <property type="term" value="F:glycosyltransferase activity"/>
    <property type="evidence" value="ECO:0007669"/>
    <property type="project" value="InterPro"/>
</dbReference>